<sequence>MMSENRRNLRPEEIAENKEDITLIWLDQNIDDSNDSQDTQTTFKQLNNYVQFYTDPLLCIDYIRTIKDELIFLVVSGSLSKQILPHICCLPSVHSIFIFCINRNDYLFLQNDYPKIVDIFIDQESLFKSVRNTLHRVSKQTVAFSLFDQKNQKSIRDLSKDSASFLWYQLLIDILKQMPHTEQAKQEMLDKCSDYYRTNSCFLEKIELFRSTYTCDRAIEWFTEDSFVYRLLNKALRTEDVDLLYLFRYFIIDLCNQLELVNRIIQNATTTREEILTLYRGQQISTQEFQKLNEGVGILISTNGFFSTTRDINVALDFVAGTFDTDELKVILFEIKVDCRLKNVTFGDINKYSKMKCEQEVLFSLGAVFKIDEVQYDTNLQLFKIKMTATDDGSKGAEEYLNYVRRQLDNYTPTILFGRLLWNEMGQLMKAEKYFHTLLKTLPNDHEDLSAVYNQLGNVYYRKGEVDLALENSLRAFELRQKLLPSDHPHLAGSLNNLGGIYLLKGDLGKAMTCCTQVLVMNEKNYPNDHVCKTNTLATIGLIYKAERQYDAALDFMKKAFQMRKRLLPDSHPLIADGLYKIASVYENKLDYKNSLDYYHQAFEMMEKALPNDHEHLLRTLSDIVRVYANVSEYNIALQFCKSKLHLRRRSYTTSENHLHKLAQTFKNMGDSFNGALESLDFYSLALDILQNSDHPITIECHRGMSVAYFNQNMLDDCLSHRLKSLEIEQKLYVSNPIRSAESLHDIGKIYIEIRNYSQALTYLTKGLEIFEANYTTMKEYETMKTIRNDIVTVTEKLKMLSTIKCI</sequence>
<feature type="repeat" description="TPR" evidence="3">
    <location>
        <begin position="450"/>
        <end position="483"/>
    </location>
</feature>
<comment type="caution">
    <text evidence="4">The sequence shown here is derived from an EMBL/GenBank/DDBJ whole genome shotgun (WGS) entry which is preliminary data.</text>
</comment>
<dbReference type="EMBL" id="CAJNOQ010002654">
    <property type="protein sequence ID" value="CAF0971181.1"/>
    <property type="molecule type" value="Genomic_DNA"/>
</dbReference>
<dbReference type="EMBL" id="CAJNOK010010633">
    <property type="protein sequence ID" value="CAF1120661.1"/>
    <property type="molecule type" value="Genomic_DNA"/>
</dbReference>
<dbReference type="Gene3D" id="1.25.40.10">
    <property type="entry name" value="Tetratricopeptide repeat domain"/>
    <property type="match status" value="3"/>
</dbReference>
<evidence type="ECO:0000256" key="3">
    <source>
        <dbReference type="PROSITE-ProRule" id="PRU00339"/>
    </source>
</evidence>
<dbReference type="InterPro" id="IPR019734">
    <property type="entry name" value="TPR_rpt"/>
</dbReference>
<keyword evidence="2 3" id="KW-0802">TPR repeat</keyword>
<dbReference type="AlphaFoldDB" id="A0A814EM89"/>
<evidence type="ECO:0000313" key="6">
    <source>
        <dbReference type="EMBL" id="CAF3744215.1"/>
    </source>
</evidence>
<dbReference type="Proteomes" id="UP000682733">
    <property type="component" value="Unassembled WGS sequence"/>
</dbReference>
<accession>A0A814EM89</accession>
<dbReference type="Pfam" id="PF13181">
    <property type="entry name" value="TPR_8"/>
    <property type="match status" value="1"/>
</dbReference>
<evidence type="ECO:0000313" key="8">
    <source>
        <dbReference type="Proteomes" id="UP000663829"/>
    </source>
</evidence>
<dbReference type="SUPFAM" id="SSF56399">
    <property type="entry name" value="ADP-ribosylation"/>
    <property type="match status" value="1"/>
</dbReference>
<keyword evidence="8" id="KW-1185">Reference proteome</keyword>
<dbReference type="OrthoDB" id="2325716at2759"/>
<dbReference type="PROSITE" id="PS51996">
    <property type="entry name" value="TR_MART"/>
    <property type="match status" value="1"/>
</dbReference>
<evidence type="ECO:0000256" key="1">
    <source>
        <dbReference type="ARBA" id="ARBA00022737"/>
    </source>
</evidence>
<dbReference type="EMBL" id="CAJOBC010002654">
    <property type="protein sequence ID" value="CAF3744215.1"/>
    <property type="molecule type" value="Genomic_DNA"/>
</dbReference>
<dbReference type="SMART" id="SM00028">
    <property type="entry name" value="TPR"/>
    <property type="match status" value="6"/>
</dbReference>
<evidence type="ECO:0000313" key="5">
    <source>
        <dbReference type="EMBL" id="CAF1120661.1"/>
    </source>
</evidence>
<dbReference type="Proteomes" id="UP000663829">
    <property type="component" value="Unassembled WGS sequence"/>
</dbReference>
<evidence type="ECO:0000313" key="7">
    <source>
        <dbReference type="EMBL" id="CAF3894450.1"/>
    </source>
</evidence>
<dbReference type="EMBL" id="CAJOBA010017205">
    <property type="protein sequence ID" value="CAF3894450.1"/>
    <property type="molecule type" value="Genomic_DNA"/>
</dbReference>
<protein>
    <recommendedName>
        <fullName evidence="9">NAD(P)(+)--arginine ADP-ribosyltransferase</fullName>
    </recommendedName>
</protein>
<dbReference type="Pfam" id="PF13424">
    <property type="entry name" value="TPR_12"/>
    <property type="match status" value="1"/>
</dbReference>
<dbReference type="PROSITE" id="PS50005">
    <property type="entry name" value="TPR"/>
    <property type="match status" value="3"/>
</dbReference>
<feature type="repeat" description="TPR" evidence="3">
    <location>
        <begin position="534"/>
        <end position="567"/>
    </location>
</feature>
<name>A0A814EM89_9BILA</name>
<gene>
    <name evidence="4" type="ORF">GPM918_LOCUS12244</name>
    <name evidence="5" type="ORF">OVA965_LOCUS20163</name>
    <name evidence="6" type="ORF">SRO942_LOCUS12245</name>
    <name evidence="7" type="ORF">TMI583_LOCUS20461</name>
</gene>
<reference evidence="4" key="1">
    <citation type="submission" date="2021-02" db="EMBL/GenBank/DDBJ databases">
        <authorList>
            <person name="Nowell W R."/>
        </authorList>
    </citation>
    <scope>NUCLEOTIDE SEQUENCE</scope>
</reference>
<dbReference type="Pfam" id="PF13374">
    <property type="entry name" value="TPR_10"/>
    <property type="match status" value="1"/>
</dbReference>
<evidence type="ECO:0008006" key="9">
    <source>
        <dbReference type="Google" id="ProtNLM"/>
    </source>
</evidence>
<dbReference type="PANTHER" id="PTHR45641:SF19">
    <property type="entry name" value="NEPHROCYSTIN-3"/>
    <property type="match status" value="1"/>
</dbReference>
<dbReference type="Gene3D" id="3.90.176.10">
    <property type="entry name" value="Toxin ADP-ribosyltransferase, Chain A, domain 1"/>
    <property type="match status" value="1"/>
</dbReference>
<dbReference type="PANTHER" id="PTHR45641">
    <property type="entry name" value="TETRATRICOPEPTIDE REPEAT PROTEIN (AFU_ORTHOLOGUE AFUA_6G03870)"/>
    <property type="match status" value="1"/>
</dbReference>
<dbReference type="InterPro" id="IPR011990">
    <property type="entry name" value="TPR-like_helical_dom_sf"/>
</dbReference>
<dbReference type="SUPFAM" id="SSF48452">
    <property type="entry name" value="TPR-like"/>
    <property type="match status" value="2"/>
</dbReference>
<feature type="repeat" description="TPR" evidence="3">
    <location>
        <begin position="741"/>
        <end position="774"/>
    </location>
</feature>
<organism evidence="4 8">
    <name type="scientific">Didymodactylos carnosus</name>
    <dbReference type="NCBI Taxonomy" id="1234261"/>
    <lineage>
        <taxon>Eukaryota</taxon>
        <taxon>Metazoa</taxon>
        <taxon>Spiralia</taxon>
        <taxon>Gnathifera</taxon>
        <taxon>Rotifera</taxon>
        <taxon>Eurotatoria</taxon>
        <taxon>Bdelloidea</taxon>
        <taxon>Philodinida</taxon>
        <taxon>Philodinidae</taxon>
        <taxon>Didymodactylos</taxon>
    </lineage>
</organism>
<evidence type="ECO:0000313" key="4">
    <source>
        <dbReference type="EMBL" id="CAF0971181.1"/>
    </source>
</evidence>
<evidence type="ECO:0000256" key="2">
    <source>
        <dbReference type="ARBA" id="ARBA00022803"/>
    </source>
</evidence>
<keyword evidence="1" id="KW-0677">Repeat</keyword>
<proteinExistence type="predicted"/>
<dbReference type="Proteomes" id="UP000681722">
    <property type="component" value="Unassembled WGS sequence"/>
</dbReference>
<dbReference type="Proteomes" id="UP000677228">
    <property type="component" value="Unassembled WGS sequence"/>
</dbReference>